<dbReference type="CDD" id="cd16383">
    <property type="entry name" value="GUN4"/>
    <property type="match status" value="1"/>
</dbReference>
<dbReference type="Pfam" id="PF05419">
    <property type="entry name" value="GUN4"/>
    <property type="match status" value="1"/>
</dbReference>
<organism evidence="7 8">
    <name type="scientific">Aetokthonos hydrillicola Thurmond2011</name>
    <dbReference type="NCBI Taxonomy" id="2712845"/>
    <lineage>
        <taxon>Bacteria</taxon>
        <taxon>Bacillati</taxon>
        <taxon>Cyanobacteriota</taxon>
        <taxon>Cyanophyceae</taxon>
        <taxon>Nostocales</taxon>
        <taxon>Hapalosiphonaceae</taxon>
        <taxon>Aetokthonos</taxon>
    </lineage>
</organism>
<evidence type="ECO:0000256" key="3">
    <source>
        <dbReference type="ARBA" id="ARBA00022777"/>
    </source>
</evidence>
<name>A0AAP5ID33_9CYAN</name>
<evidence type="ECO:0000313" key="8">
    <source>
        <dbReference type="Proteomes" id="UP000667802"/>
    </source>
</evidence>
<proteinExistence type="predicted"/>
<dbReference type="PROSITE" id="PS00108">
    <property type="entry name" value="PROTEIN_KINASE_ST"/>
    <property type="match status" value="1"/>
</dbReference>
<dbReference type="Pfam" id="PF00069">
    <property type="entry name" value="Pkinase"/>
    <property type="match status" value="1"/>
</dbReference>
<dbReference type="PROSITE" id="PS00107">
    <property type="entry name" value="PROTEIN_KINASE_ATP"/>
    <property type="match status" value="1"/>
</dbReference>
<accession>A0AAP5ID33</accession>
<evidence type="ECO:0000256" key="2">
    <source>
        <dbReference type="ARBA" id="ARBA00022741"/>
    </source>
</evidence>
<dbReference type="Gene3D" id="1.10.510.10">
    <property type="entry name" value="Transferase(Phosphotransferase) domain 1"/>
    <property type="match status" value="1"/>
</dbReference>
<dbReference type="SMART" id="SM00220">
    <property type="entry name" value="S_TKc"/>
    <property type="match status" value="1"/>
</dbReference>
<keyword evidence="8" id="KW-1185">Reference proteome</keyword>
<dbReference type="InterPro" id="IPR037215">
    <property type="entry name" value="GUN4-like_sf"/>
</dbReference>
<dbReference type="PROSITE" id="PS50011">
    <property type="entry name" value="PROTEIN_KINASE_DOM"/>
    <property type="match status" value="1"/>
</dbReference>
<gene>
    <name evidence="7" type="ORF">G7B40_032525</name>
</gene>
<evidence type="ECO:0000313" key="7">
    <source>
        <dbReference type="EMBL" id="MDR9899251.1"/>
    </source>
</evidence>
<keyword evidence="2 5" id="KW-0547">Nucleotide-binding</keyword>
<dbReference type="Gene3D" id="1.10.10.1770">
    <property type="entry name" value="Gun4-like"/>
    <property type="match status" value="1"/>
</dbReference>
<keyword evidence="1" id="KW-0808">Transferase</keyword>
<dbReference type="SUPFAM" id="SSF140869">
    <property type="entry name" value="GUN4-like"/>
    <property type="match status" value="1"/>
</dbReference>
<comment type="caution">
    <text evidence="7">The sequence shown here is derived from an EMBL/GenBank/DDBJ whole genome shotgun (WGS) entry which is preliminary data.</text>
</comment>
<dbReference type="InterPro" id="IPR017441">
    <property type="entry name" value="Protein_kinase_ATP_BS"/>
</dbReference>
<keyword evidence="4 5" id="KW-0067">ATP-binding</keyword>
<dbReference type="GO" id="GO:0004674">
    <property type="term" value="F:protein serine/threonine kinase activity"/>
    <property type="evidence" value="ECO:0007669"/>
    <property type="project" value="TreeGrafter"/>
</dbReference>
<dbReference type="AlphaFoldDB" id="A0AAP5ID33"/>
<dbReference type="PANTHER" id="PTHR43289:SF34">
    <property type="entry name" value="SERINE_THREONINE-PROTEIN KINASE YBDM-RELATED"/>
    <property type="match status" value="1"/>
</dbReference>
<reference evidence="8" key="1">
    <citation type="journal article" date="2021" name="Science">
        <title>Hunting the eagle killer: A cyanobacterial neurotoxin causes vacuolar myelinopathy.</title>
        <authorList>
            <person name="Breinlinger S."/>
            <person name="Phillips T.J."/>
            <person name="Haram B.N."/>
            <person name="Mares J."/>
            <person name="Martinez Yerena J.A."/>
            <person name="Hrouzek P."/>
            <person name="Sobotka R."/>
            <person name="Henderson W.M."/>
            <person name="Schmieder P."/>
            <person name="Williams S.M."/>
            <person name="Lauderdale J.D."/>
            <person name="Wilde H.D."/>
            <person name="Gerrin W."/>
            <person name="Kust A."/>
            <person name="Washington J.W."/>
            <person name="Wagner C."/>
            <person name="Geier B."/>
            <person name="Liebeke M."/>
            <person name="Enke H."/>
            <person name="Niedermeyer T.H.J."/>
            <person name="Wilde S.B."/>
        </authorList>
    </citation>
    <scope>NUCLEOTIDE SEQUENCE [LARGE SCALE GENOMIC DNA]</scope>
    <source>
        <strain evidence="8">Thurmond2011</strain>
    </source>
</reference>
<feature type="binding site" evidence="5">
    <location>
        <position position="44"/>
    </location>
    <ligand>
        <name>ATP</name>
        <dbReference type="ChEBI" id="CHEBI:30616"/>
    </ligand>
</feature>
<dbReference type="SUPFAM" id="SSF56112">
    <property type="entry name" value="Protein kinase-like (PK-like)"/>
    <property type="match status" value="1"/>
</dbReference>
<dbReference type="CDD" id="cd14014">
    <property type="entry name" value="STKc_PknB_like"/>
    <property type="match status" value="1"/>
</dbReference>
<dbReference type="InterPro" id="IPR011009">
    <property type="entry name" value="Kinase-like_dom_sf"/>
</dbReference>
<dbReference type="GO" id="GO:0005524">
    <property type="term" value="F:ATP binding"/>
    <property type="evidence" value="ECO:0007669"/>
    <property type="project" value="UniProtKB-UniRule"/>
</dbReference>
<dbReference type="Gene3D" id="1.25.40.620">
    <property type="match status" value="1"/>
</dbReference>
<evidence type="ECO:0000256" key="4">
    <source>
        <dbReference type="ARBA" id="ARBA00022840"/>
    </source>
</evidence>
<keyword evidence="3 7" id="KW-0418">Kinase</keyword>
<dbReference type="RefSeq" id="WP_208345600.1">
    <property type="nucleotide sequence ID" value="NZ_CAWQFN010000699.1"/>
</dbReference>
<dbReference type="PANTHER" id="PTHR43289">
    <property type="entry name" value="MITOGEN-ACTIVATED PROTEIN KINASE KINASE KINASE 20-RELATED"/>
    <property type="match status" value="1"/>
</dbReference>
<dbReference type="Proteomes" id="UP000667802">
    <property type="component" value="Unassembled WGS sequence"/>
</dbReference>
<dbReference type="InterPro" id="IPR008271">
    <property type="entry name" value="Ser/Thr_kinase_AS"/>
</dbReference>
<protein>
    <submittedName>
        <fullName evidence="7">Serine/threonine-protein kinase</fullName>
    </submittedName>
</protein>
<dbReference type="InterPro" id="IPR008629">
    <property type="entry name" value="GUN4-like"/>
</dbReference>
<evidence type="ECO:0000259" key="6">
    <source>
        <dbReference type="PROSITE" id="PS50011"/>
    </source>
</evidence>
<evidence type="ECO:0000256" key="5">
    <source>
        <dbReference type="PROSITE-ProRule" id="PRU10141"/>
    </source>
</evidence>
<dbReference type="EMBL" id="JAALHA020000023">
    <property type="protein sequence ID" value="MDR9899251.1"/>
    <property type="molecule type" value="Genomic_DNA"/>
</dbReference>
<feature type="domain" description="Protein kinase" evidence="6">
    <location>
        <begin position="15"/>
        <end position="277"/>
    </location>
</feature>
<sequence>MILWTPDQSLQDGRFIIQKVLGSGGYGITYSMVEQSTGKLFVIKTLNHIQQSQPDFQQQQVKFVNEALRLSRCAHPHIVQVYELIEEQGLWGMVMEYIDGQDLQAYLQEHGQLSESEALRYIDQIGQALDYVHQRGFLHRDIKPANILLRSGTLHAVLIDFGLAREFRFGQSGSMTNSKTEGYAPIEQYDRKGNFGAYTDVYALAATLYTLLTDEVPFPSNFRKYAQLPPPKEHNPAISDRVNDAIMAAMAFEPEDRIQTVREWLELVIPSNTISFIPQAPTLNLKLDNGIDLVTAKVYYTQLEHLLAAGEWQEADKETLRLMLILAAREDQGWLREQDINILPCEDLCTIDQLWVKYSGGQFGFSVQKSIYESLGEPTDYNRKFWELFSDQIGWRSQEGWINYKDLTFDLTAPVAHLPGLVHRGCTLEGEKSLFSRIEYCCTG</sequence>
<dbReference type="InterPro" id="IPR000719">
    <property type="entry name" value="Prot_kinase_dom"/>
</dbReference>
<evidence type="ECO:0000256" key="1">
    <source>
        <dbReference type="ARBA" id="ARBA00022679"/>
    </source>
</evidence>